<organism evidence="2 3">
    <name type="scientific">Arctia plantaginis</name>
    <name type="common">Wood tiger moth</name>
    <name type="synonym">Phalaena plantaginis</name>
    <dbReference type="NCBI Taxonomy" id="874455"/>
    <lineage>
        <taxon>Eukaryota</taxon>
        <taxon>Metazoa</taxon>
        <taxon>Ecdysozoa</taxon>
        <taxon>Arthropoda</taxon>
        <taxon>Hexapoda</taxon>
        <taxon>Insecta</taxon>
        <taxon>Pterygota</taxon>
        <taxon>Neoptera</taxon>
        <taxon>Endopterygota</taxon>
        <taxon>Lepidoptera</taxon>
        <taxon>Glossata</taxon>
        <taxon>Ditrysia</taxon>
        <taxon>Noctuoidea</taxon>
        <taxon>Erebidae</taxon>
        <taxon>Arctiinae</taxon>
        <taxon>Arctia</taxon>
    </lineage>
</organism>
<evidence type="ECO:0000313" key="2">
    <source>
        <dbReference type="EMBL" id="CAB3258240.1"/>
    </source>
</evidence>
<proteinExistence type="predicted"/>
<feature type="region of interest" description="Disordered" evidence="1">
    <location>
        <begin position="147"/>
        <end position="202"/>
    </location>
</feature>
<gene>
    <name evidence="2" type="ORF">APLA_LOCUS16175</name>
</gene>
<feature type="compositionally biased region" description="Basic and acidic residues" evidence="1">
    <location>
        <begin position="286"/>
        <end position="305"/>
    </location>
</feature>
<feature type="compositionally biased region" description="Basic and acidic residues" evidence="1">
    <location>
        <begin position="246"/>
        <end position="260"/>
    </location>
</feature>
<dbReference type="OrthoDB" id="7092459at2759"/>
<dbReference type="AlphaFoldDB" id="A0A8S1BH23"/>
<feature type="compositionally biased region" description="Basic and acidic residues" evidence="1">
    <location>
        <begin position="179"/>
        <end position="194"/>
    </location>
</feature>
<sequence>MTRPFEPDVLPDGSKESNPEDEPYGPWSRGPSPSRYGPKGLYRYPLLGPRGWVPRGWQPYWRPWGTMPRSQYPRYPDTNVEASTKSTEDKSELNSWGPDQWKSLYTGEGEDRLQDFSAIDDEPLGSYRPEIIPYCDDTDVVETLEDETPQLDNYNAVNKDDPSEINASEKINEPSIYEDSQKDESKLDSREPDQWKSLYTGEVWPAIDDEPLGSYRPEIIPYCDDTDVVETLEDKTPTPNTVLKVPDTEIKDNPVIDKTSHTPTPESDDYNAVNKDNPSEINASEKINEPSKYEDSQKDESKLDSPEPDQWKSLYTGEGEDRNQDDSAIDDEPLDTAPTDGRPIINPVNSGAGSQTVTIDDRTAIDRLTWITNTNVNTGIVQGSQDNMKICCCYDSYAQMPLCLKQRLG</sequence>
<feature type="region of interest" description="Disordered" evidence="1">
    <location>
        <begin position="1"/>
        <end position="40"/>
    </location>
</feature>
<dbReference type="Proteomes" id="UP000494256">
    <property type="component" value="Unassembled WGS sequence"/>
</dbReference>
<dbReference type="EMBL" id="CADEBD010000620">
    <property type="protein sequence ID" value="CAB3258240.1"/>
    <property type="molecule type" value="Genomic_DNA"/>
</dbReference>
<evidence type="ECO:0000256" key="1">
    <source>
        <dbReference type="SAM" id="MobiDB-lite"/>
    </source>
</evidence>
<evidence type="ECO:0000313" key="3">
    <source>
        <dbReference type="Proteomes" id="UP000494256"/>
    </source>
</evidence>
<reference evidence="2 3" key="1">
    <citation type="submission" date="2020-04" db="EMBL/GenBank/DDBJ databases">
        <authorList>
            <person name="Wallbank WR R."/>
            <person name="Pardo Diaz C."/>
            <person name="Kozak K."/>
            <person name="Martin S."/>
            <person name="Jiggins C."/>
            <person name="Moest M."/>
            <person name="Warren A I."/>
            <person name="Byers J.R.P. K."/>
            <person name="Montejo-Kovacevich G."/>
            <person name="Yen C E."/>
        </authorList>
    </citation>
    <scope>NUCLEOTIDE SEQUENCE [LARGE SCALE GENOMIC DNA]</scope>
</reference>
<protein>
    <submittedName>
        <fullName evidence="2">Uncharacterized protein</fullName>
    </submittedName>
</protein>
<name>A0A8S1BH23_ARCPL</name>
<feature type="region of interest" description="Disordered" evidence="1">
    <location>
        <begin position="230"/>
        <end position="355"/>
    </location>
</feature>
<feature type="region of interest" description="Disordered" evidence="1">
    <location>
        <begin position="67"/>
        <end position="108"/>
    </location>
</feature>
<accession>A0A8S1BH23</accession>
<comment type="caution">
    <text evidence="2">The sequence shown here is derived from an EMBL/GenBank/DDBJ whole genome shotgun (WGS) entry which is preliminary data.</text>
</comment>